<dbReference type="SMART" id="SM00028">
    <property type="entry name" value="TPR"/>
    <property type="match status" value="6"/>
</dbReference>
<keyword evidence="1" id="KW-0802">TPR repeat</keyword>
<dbReference type="SUPFAM" id="SSF48452">
    <property type="entry name" value="TPR-like"/>
    <property type="match status" value="2"/>
</dbReference>
<gene>
    <name evidence="2" type="ORF">SAMN05421833_110174</name>
</gene>
<dbReference type="EMBL" id="FTNI01000010">
    <property type="protein sequence ID" value="SIR54687.1"/>
    <property type="molecule type" value="Genomic_DNA"/>
</dbReference>
<dbReference type="InterPro" id="IPR019734">
    <property type="entry name" value="TPR_rpt"/>
</dbReference>
<dbReference type="Gene3D" id="1.25.40.10">
    <property type="entry name" value="Tetratricopeptide repeat domain"/>
    <property type="match status" value="2"/>
</dbReference>
<dbReference type="Proteomes" id="UP000186096">
    <property type="component" value="Unassembled WGS sequence"/>
</dbReference>
<proteinExistence type="predicted"/>
<sequence length="451" mass="50932">MSGIEPAGEADADIFAKIGDLRQCGDIANALLLAQNVYSNAPKSAQAFIELLHCLMAAHRESEGLQLLTQKAKDRQVSDQLLALHIAVLSRLRRFEEAIAIGCDAIKEHPEWRLVWIALGRTFLDSSRPTEALQYIVEARDSTWHDWRGAYWHIVALTRLCRYEEAERIAGELIRRHPTQPRAYLALGEVLIESGHYARAIHCLDHALQIQPSNSQAWSEKIEALRRSRDFLAAAEAAVAATAQCSNSARILVATAWLHSAQDHEDQAVEEVERALVIDPRYPWALRSRIVFLRRARRYQEAHQAATEALQHHPDDPDLYVTIAWLHSAQGNYDQAVASTQQALTVDPRHSWALSSRILLLRMARRYQEAHQAASEALEHHLDDPDLYVAIAWLHSAQGNYDQAVASTQQALAIDPRHAGALRSRIDFLRFAWRYQEAHQAATEALQHHPD</sequence>
<feature type="repeat" description="TPR" evidence="1">
    <location>
        <begin position="317"/>
        <end position="350"/>
    </location>
</feature>
<dbReference type="RefSeq" id="WP_159454793.1">
    <property type="nucleotide sequence ID" value="NZ_FTNI01000010.1"/>
</dbReference>
<dbReference type="OrthoDB" id="9814944at2"/>
<dbReference type="PROSITE" id="PS50293">
    <property type="entry name" value="TPR_REGION"/>
    <property type="match status" value="1"/>
</dbReference>
<feature type="non-terminal residue" evidence="2">
    <location>
        <position position="451"/>
    </location>
</feature>
<evidence type="ECO:0000313" key="3">
    <source>
        <dbReference type="Proteomes" id="UP000186096"/>
    </source>
</evidence>
<dbReference type="Pfam" id="PF14559">
    <property type="entry name" value="TPR_19"/>
    <property type="match status" value="3"/>
</dbReference>
<dbReference type="AlphaFoldDB" id="A0A1N7BTH4"/>
<feature type="repeat" description="TPR" evidence="1">
    <location>
        <begin position="181"/>
        <end position="214"/>
    </location>
</feature>
<dbReference type="STRING" id="58117.SAMN05421833_110174"/>
<evidence type="ECO:0000256" key="1">
    <source>
        <dbReference type="PROSITE-ProRule" id="PRU00339"/>
    </source>
</evidence>
<dbReference type="PANTHER" id="PTHR12558">
    <property type="entry name" value="CELL DIVISION CYCLE 16,23,27"/>
    <property type="match status" value="1"/>
</dbReference>
<reference evidence="3" key="1">
    <citation type="submission" date="2017-01" db="EMBL/GenBank/DDBJ databases">
        <authorList>
            <person name="Varghese N."/>
            <person name="Submissions S."/>
        </authorList>
    </citation>
    <scope>NUCLEOTIDE SEQUENCE [LARGE SCALE GENOMIC DNA]</scope>
    <source>
        <strain evidence="3">ATCC 12950</strain>
    </source>
</reference>
<dbReference type="InterPro" id="IPR011990">
    <property type="entry name" value="TPR-like_helical_dom_sf"/>
</dbReference>
<name>A0A1N7BTH4_9ACTN</name>
<dbReference type="PANTHER" id="PTHR12558:SF33">
    <property type="entry name" value="BLL7664 PROTEIN"/>
    <property type="match status" value="1"/>
</dbReference>
<keyword evidence="3" id="KW-1185">Reference proteome</keyword>
<dbReference type="PROSITE" id="PS50005">
    <property type="entry name" value="TPR"/>
    <property type="match status" value="3"/>
</dbReference>
<protein>
    <submittedName>
        <fullName evidence="2">Tetratricopeptide repeat-containing protein</fullName>
    </submittedName>
</protein>
<accession>A0A1N7BTH4</accession>
<feature type="repeat" description="TPR" evidence="1">
    <location>
        <begin position="385"/>
        <end position="418"/>
    </location>
</feature>
<evidence type="ECO:0000313" key="2">
    <source>
        <dbReference type="EMBL" id="SIR54687.1"/>
    </source>
</evidence>
<organism evidence="2 3">
    <name type="scientific">Microbispora rosea</name>
    <dbReference type="NCBI Taxonomy" id="58117"/>
    <lineage>
        <taxon>Bacteria</taxon>
        <taxon>Bacillati</taxon>
        <taxon>Actinomycetota</taxon>
        <taxon>Actinomycetes</taxon>
        <taxon>Streptosporangiales</taxon>
        <taxon>Streptosporangiaceae</taxon>
        <taxon>Microbispora</taxon>
    </lineage>
</organism>